<protein>
    <submittedName>
        <fullName evidence="1">Uncharacterized protein</fullName>
    </submittedName>
</protein>
<comment type="caution">
    <text evidence="1">The sequence shown here is derived from an EMBL/GenBank/DDBJ whole genome shotgun (WGS) entry which is preliminary data.</text>
</comment>
<dbReference type="Proteomes" id="UP000245207">
    <property type="component" value="Unassembled WGS sequence"/>
</dbReference>
<gene>
    <name evidence="1" type="ORF">CTI12_AA537180</name>
</gene>
<dbReference type="AlphaFoldDB" id="A0A2U1L2Q5"/>
<sequence>MAGHDVRFKRIGSTLFFDEPFEWSNDTTLELFAAAIDEEEEDTAGSSRKSVKRNRINAAERLNHDYFCENPKFDGQFFEDRTCSET</sequence>
<proteinExistence type="predicted"/>
<organism evidence="1 2">
    <name type="scientific">Artemisia annua</name>
    <name type="common">Sweet wormwood</name>
    <dbReference type="NCBI Taxonomy" id="35608"/>
    <lineage>
        <taxon>Eukaryota</taxon>
        <taxon>Viridiplantae</taxon>
        <taxon>Streptophyta</taxon>
        <taxon>Embryophyta</taxon>
        <taxon>Tracheophyta</taxon>
        <taxon>Spermatophyta</taxon>
        <taxon>Magnoliopsida</taxon>
        <taxon>eudicotyledons</taxon>
        <taxon>Gunneridae</taxon>
        <taxon>Pentapetalae</taxon>
        <taxon>asterids</taxon>
        <taxon>campanulids</taxon>
        <taxon>Asterales</taxon>
        <taxon>Asteraceae</taxon>
        <taxon>Asteroideae</taxon>
        <taxon>Anthemideae</taxon>
        <taxon>Artemisiinae</taxon>
        <taxon>Artemisia</taxon>
    </lineage>
</organism>
<evidence type="ECO:0000313" key="2">
    <source>
        <dbReference type="Proteomes" id="UP000245207"/>
    </source>
</evidence>
<evidence type="ECO:0000313" key="1">
    <source>
        <dbReference type="EMBL" id="PWA43276.1"/>
    </source>
</evidence>
<dbReference type="EMBL" id="PKPP01011920">
    <property type="protein sequence ID" value="PWA43276.1"/>
    <property type="molecule type" value="Genomic_DNA"/>
</dbReference>
<accession>A0A2U1L2Q5</accession>
<keyword evidence="2" id="KW-1185">Reference proteome</keyword>
<name>A0A2U1L2Q5_ARTAN</name>
<reference evidence="1 2" key="1">
    <citation type="journal article" date="2018" name="Mol. Plant">
        <title>The genome of Artemisia annua provides insight into the evolution of Asteraceae family and artemisinin biosynthesis.</title>
        <authorList>
            <person name="Shen Q."/>
            <person name="Zhang L."/>
            <person name="Liao Z."/>
            <person name="Wang S."/>
            <person name="Yan T."/>
            <person name="Shi P."/>
            <person name="Liu M."/>
            <person name="Fu X."/>
            <person name="Pan Q."/>
            <person name="Wang Y."/>
            <person name="Lv Z."/>
            <person name="Lu X."/>
            <person name="Zhang F."/>
            <person name="Jiang W."/>
            <person name="Ma Y."/>
            <person name="Chen M."/>
            <person name="Hao X."/>
            <person name="Li L."/>
            <person name="Tang Y."/>
            <person name="Lv G."/>
            <person name="Zhou Y."/>
            <person name="Sun X."/>
            <person name="Brodelius P.E."/>
            <person name="Rose J.K.C."/>
            <person name="Tang K."/>
        </authorList>
    </citation>
    <scope>NUCLEOTIDE SEQUENCE [LARGE SCALE GENOMIC DNA]</scope>
    <source>
        <strain evidence="2">cv. Huhao1</strain>
        <tissue evidence="1">Leaf</tissue>
    </source>
</reference>